<dbReference type="Proteomes" id="UP000320762">
    <property type="component" value="Unassembled WGS sequence"/>
</dbReference>
<dbReference type="AlphaFoldDB" id="A0A550C0Z8"/>
<gene>
    <name evidence="1" type="ORF">BD626DRAFT_511135</name>
</gene>
<evidence type="ECO:0000313" key="2">
    <source>
        <dbReference type="Proteomes" id="UP000320762"/>
    </source>
</evidence>
<organism evidence="1 2">
    <name type="scientific">Schizophyllum amplum</name>
    <dbReference type="NCBI Taxonomy" id="97359"/>
    <lineage>
        <taxon>Eukaryota</taxon>
        <taxon>Fungi</taxon>
        <taxon>Dikarya</taxon>
        <taxon>Basidiomycota</taxon>
        <taxon>Agaricomycotina</taxon>
        <taxon>Agaricomycetes</taxon>
        <taxon>Agaricomycetidae</taxon>
        <taxon>Agaricales</taxon>
        <taxon>Schizophyllaceae</taxon>
        <taxon>Schizophyllum</taxon>
    </lineage>
</organism>
<proteinExistence type="predicted"/>
<reference evidence="1 2" key="1">
    <citation type="journal article" date="2019" name="New Phytol.">
        <title>Comparative genomics reveals unique wood-decay strategies and fruiting body development in the Schizophyllaceae.</title>
        <authorList>
            <person name="Almasi E."/>
            <person name="Sahu N."/>
            <person name="Krizsan K."/>
            <person name="Balint B."/>
            <person name="Kovacs G.M."/>
            <person name="Kiss B."/>
            <person name="Cseklye J."/>
            <person name="Drula E."/>
            <person name="Henrissat B."/>
            <person name="Nagy I."/>
            <person name="Chovatia M."/>
            <person name="Adam C."/>
            <person name="LaButti K."/>
            <person name="Lipzen A."/>
            <person name="Riley R."/>
            <person name="Grigoriev I.V."/>
            <person name="Nagy L.G."/>
        </authorList>
    </citation>
    <scope>NUCLEOTIDE SEQUENCE [LARGE SCALE GENOMIC DNA]</scope>
    <source>
        <strain evidence="1 2">NL-1724</strain>
    </source>
</reference>
<name>A0A550C0Z8_9AGAR</name>
<comment type="caution">
    <text evidence="1">The sequence shown here is derived from an EMBL/GenBank/DDBJ whole genome shotgun (WGS) entry which is preliminary data.</text>
</comment>
<dbReference type="EMBL" id="VDMD01000035">
    <property type="protein sequence ID" value="TRM58460.1"/>
    <property type="molecule type" value="Genomic_DNA"/>
</dbReference>
<protein>
    <recommendedName>
        <fullName evidence="3">F-box domain-containing protein</fullName>
    </recommendedName>
</protein>
<keyword evidence="2" id="KW-1185">Reference proteome</keyword>
<accession>A0A550C0Z8</accession>
<sequence length="96" mass="10929">MESLDVPIRRLVPDVLREIFLHVVRSREYSLVQRNSLPLSLSQRCTTTTSAKSLLQQHATQRSFLLPSNIILIAPEMLSYGYGQTLARRARLCSLC</sequence>
<evidence type="ECO:0008006" key="3">
    <source>
        <dbReference type="Google" id="ProtNLM"/>
    </source>
</evidence>
<evidence type="ECO:0000313" key="1">
    <source>
        <dbReference type="EMBL" id="TRM58460.1"/>
    </source>
</evidence>